<keyword evidence="3" id="KW-0813">Transport</keyword>
<proteinExistence type="predicted"/>
<name>A0ABR2JEV8_9EUKA</name>
<evidence type="ECO:0000256" key="14">
    <source>
        <dbReference type="ARBA" id="ARBA00023134"/>
    </source>
</evidence>
<evidence type="ECO:0000256" key="16">
    <source>
        <dbReference type="ARBA" id="ARBA00024013"/>
    </source>
</evidence>
<keyword evidence="19" id="KW-1185">Reference proteome</keyword>
<feature type="domain" description="AIG1-type G" evidence="17">
    <location>
        <begin position="16"/>
        <end position="168"/>
    </location>
</feature>
<keyword evidence="5" id="KW-0934">Plastid</keyword>
<evidence type="ECO:0000256" key="6">
    <source>
        <dbReference type="ARBA" id="ARBA00022692"/>
    </source>
</evidence>
<evidence type="ECO:0000256" key="7">
    <source>
        <dbReference type="ARBA" id="ARBA00022723"/>
    </source>
</evidence>
<evidence type="ECO:0000256" key="9">
    <source>
        <dbReference type="ARBA" id="ARBA00022801"/>
    </source>
</evidence>
<dbReference type="PANTHER" id="PTHR10903:SF135">
    <property type="entry name" value="TRANSLOCASE OF CHLOROPLAST 120, CHLOROPLASTIC-RELATED"/>
    <property type="match status" value="1"/>
</dbReference>
<protein>
    <recommendedName>
        <fullName evidence="17">AIG1-type G domain-containing protein</fullName>
    </recommendedName>
</protein>
<keyword evidence="12" id="KW-0653">Protein transport</keyword>
<evidence type="ECO:0000313" key="19">
    <source>
        <dbReference type="Proteomes" id="UP001470230"/>
    </source>
</evidence>
<evidence type="ECO:0000256" key="15">
    <source>
        <dbReference type="ARBA" id="ARBA00023136"/>
    </source>
</evidence>
<keyword evidence="7" id="KW-0479">Metal-binding</keyword>
<accession>A0ABR2JEV8</accession>
<reference evidence="18 19" key="1">
    <citation type="submission" date="2024-04" db="EMBL/GenBank/DDBJ databases">
        <title>Tritrichomonas musculus Genome.</title>
        <authorList>
            <person name="Alves-Ferreira E."/>
            <person name="Grigg M."/>
            <person name="Lorenzi H."/>
            <person name="Galac M."/>
        </authorList>
    </citation>
    <scope>NUCLEOTIDE SEQUENCE [LARGE SCALE GENOMIC DNA]</scope>
    <source>
        <strain evidence="18 19">EAF2021</strain>
    </source>
</reference>
<keyword evidence="8" id="KW-0547">Nucleotide-binding</keyword>
<keyword evidence="13" id="KW-1133">Transmembrane helix</keyword>
<dbReference type="Proteomes" id="UP001470230">
    <property type="component" value="Unassembled WGS sequence"/>
</dbReference>
<dbReference type="SUPFAM" id="SSF52540">
    <property type="entry name" value="P-loop containing nucleoside triphosphate hydrolases"/>
    <property type="match status" value="1"/>
</dbReference>
<sequence>MFSHKSIKSAGNDEVTIFMVGDAGAGKSSFGNLYLEADAFEANDSAMPDTKNTVTRSNEVDGMKRWAIEAESLNDGNSINSIQIQNLAKLMMNYERGVNAIVIVLNGRCPRFSQGVKDIIKFSYNAFDTKEVLNHMCIVFTNCENTDFLNRNQKKIEYLKCIQNYLSEISSFPVEEIPEIPMFFVDCYPKESNTETPENMTQFHQWVCSRTPLGTKQFKKYAETELRTEMIEIRTRKFERKDACHHDAPGFFMRDAKRHTHYRIYLIERTEYRTITTDCDGEKTTSKWMLLPGNEKVIETDNGEEKGWTLPYEKEI</sequence>
<dbReference type="EMBL" id="JAPFFF010000012">
    <property type="protein sequence ID" value="KAK8876414.1"/>
    <property type="molecule type" value="Genomic_DNA"/>
</dbReference>
<evidence type="ECO:0000256" key="12">
    <source>
        <dbReference type="ARBA" id="ARBA00022927"/>
    </source>
</evidence>
<evidence type="ECO:0000256" key="2">
    <source>
        <dbReference type="ARBA" id="ARBA00004167"/>
    </source>
</evidence>
<dbReference type="Gene3D" id="3.40.50.300">
    <property type="entry name" value="P-loop containing nucleotide triphosphate hydrolases"/>
    <property type="match status" value="1"/>
</dbReference>
<evidence type="ECO:0000256" key="11">
    <source>
        <dbReference type="ARBA" id="ARBA00022842"/>
    </source>
</evidence>
<dbReference type="PANTHER" id="PTHR10903">
    <property type="entry name" value="GTPASE, IMAP FAMILY MEMBER-RELATED"/>
    <property type="match status" value="1"/>
</dbReference>
<evidence type="ECO:0000256" key="1">
    <source>
        <dbReference type="ARBA" id="ARBA00001946"/>
    </source>
</evidence>
<dbReference type="Pfam" id="PF04548">
    <property type="entry name" value="AIG1"/>
    <property type="match status" value="1"/>
</dbReference>
<evidence type="ECO:0000256" key="3">
    <source>
        <dbReference type="ARBA" id="ARBA00022448"/>
    </source>
</evidence>
<comment type="subcellular location">
    <subcellularLocation>
        <location evidence="2">Membrane</location>
        <topology evidence="2">Single-pass membrane protein</topology>
    </subcellularLocation>
    <subcellularLocation>
        <location evidence="16">Plastid</location>
        <location evidence="16">Chloroplast outer membrane</location>
    </subcellularLocation>
</comment>
<keyword evidence="6" id="KW-0812">Transmembrane</keyword>
<evidence type="ECO:0000313" key="18">
    <source>
        <dbReference type="EMBL" id="KAK8876414.1"/>
    </source>
</evidence>
<evidence type="ECO:0000256" key="10">
    <source>
        <dbReference type="ARBA" id="ARBA00022805"/>
    </source>
</evidence>
<keyword evidence="9" id="KW-0378">Hydrolase</keyword>
<evidence type="ECO:0000256" key="8">
    <source>
        <dbReference type="ARBA" id="ARBA00022741"/>
    </source>
</evidence>
<evidence type="ECO:0000256" key="13">
    <source>
        <dbReference type="ARBA" id="ARBA00022989"/>
    </source>
</evidence>
<dbReference type="InterPro" id="IPR045058">
    <property type="entry name" value="GIMA/IAN/Toc"/>
</dbReference>
<evidence type="ECO:0000256" key="5">
    <source>
        <dbReference type="ARBA" id="ARBA00022640"/>
    </source>
</evidence>
<evidence type="ECO:0000259" key="17">
    <source>
        <dbReference type="Pfam" id="PF04548"/>
    </source>
</evidence>
<keyword evidence="11" id="KW-0460">Magnesium</keyword>
<dbReference type="InterPro" id="IPR027417">
    <property type="entry name" value="P-loop_NTPase"/>
</dbReference>
<comment type="cofactor">
    <cofactor evidence="1">
        <name>Mg(2+)</name>
        <dbReference type="ChEBI" id="CHEBI:18420"/>
    </cofactor>
</comment>
<evidence type="ECO:0000256" key="4">
    <source>
        <dbReference type="ARBA" id="ARBA00022528"/>
    </source>
</evidence>
<dbReference type="InterPro" id="IPR006703">
    <property type="entry name" value="G_AIG1"/>
</dbReference>
<keyword evidence="14" id="KW-0342">GTP-binding</keyword>
<keyword evidence="4" id="KW-0150">Chloroplast</keyword>
<comment type="caution">
    <text evidence="18">The sequence shown here is derived from an EMBL/GenBank/DDBJ whole genome shotgun (WGS) entry which is preliminary data.</text>
</comment>
<keyword evidence="10" id="KW-1002">Plastid outer membrane</keyword>
<organism evidence="18 19">
    <name type="scientific">Tritrichomonas musculus</name>
    <dbReference type="NCBI Taxonomy" id="1915356"/>
    <lineage>
        <taxon>Eukaryota</taxon>
        <taxon>Metamonada</taxon>
        <taxon>Parabasalia</taxon>
        <taxon>Tritrichomonadida</taxon>
        <taxon>Tritrichomonadidae</taxon>
        <taxon>Tritrichomonas</taxon>
    </lineage>
</organism>
<keyword evidence="15" id="KW-0472">Membrane</keyword>
<gene>
    <name evidence="18" type="ORF">M9Y10_006620</name>
</gene>